<protein>
    <submittedName>
        <fullName evidence="2">Alpha/Beta hydrolase protein</fullName>
    </submittedName>
</protein>
<dbReference type="SUPFAM" id="SSF53474">
    <property type="entry name" value="alpha/beta-Hydrolases"/>
    <property type="match status" value="1"/>
</dbReference>
<keyword evidence="2" id="KW-0378">Hydrolase</keyword>
<sequence length="376" mass="42100">MPASVLASAVTAVSRDEKTTEISPIQLTPAAEVINHPAFPTCVWDLEPTDDNIVQVAHGRRCGPLRIHYQIHGDGPIRVLLICGIAARHTAWQRQTLYFGHERADKYSVLVADNRGAGDSDKPWWYSTSEMATDLVDVMNHVGWTHRRQIHVVGLSLGGMIAQELGLLIPERISTLNLIHTAARIESSFTDNMVDYLRVLKPKTLDQTLQASALAMFNNDWLVQPDDCSIPQKGTPKVKFPPTEKADGEYLMFETNYQRYAAQEISKQRMPGYSDADKWAILGHFIACGFHSKSDAQLRQIAEKVGGERILVLHTKDDMMIPSRYGQRLIDVMRPGMALMMGGSGHVPKLEKAKWFNELLEKSFAKGEELTRQGKV</sequence>
<accession>A0AAN6RY05</accession>
<dbReference type="GO" id="GO:0016787">
    <property type="term" value="F:hydrolase activity"/>
    <property type="evidence" value="ECO:0007669"/>
    <property type="project" value="UniProtKB-KW"/>
</dbReference>
<dbReference type="Pfam" id="PF00561">
    <property type="entry name" value="Abhydrolase_1"/>
    <property type="match status" value="1"/>
</dbReference>
<reference evidence="3" key="1">
    <citation type="journal article" date="2023" name="Mol. Phylogenet. Evol.">
        <title>Genome-scale phylogeny and comparative genomics of the fungal order Sordariales.</title>
        <authorList>
            <person name="Hensen N."/>
            <person name="Bonometti L."/>
            <person name="Westerberg I."/>
            <person name="Brannstrom I.O."/>
            <person name="Guillou S."/>
            <person name="Cros-Aarteil S."/>
            <person name="Calhoun S."/>
            <person name="Haridas S."/>
            <person name="Kuo A."/>
            <person name="Mondo S."/>
            <person name="Pangilinan J."/>
            <person name="Riley R."/>
            <person name="LaButti K."/>
            <person name="Andreopoulos B."/>
            <person name="Lipzen A."/>
            <person name="Chen C."/>
            <person name="Yan M."/>
            <person name="Daum C."/>
            <person name="Ng V."/>
            <person name="Clum A."/>
            <person name="Steindorff A."/>
            <person name="Ohm R.A."/>
            <person name="Martin F."/>
            <person name="Silar P."/>
            <person name="Natvig D.O."/>
            <person name="Lalanne C."/>
            <person name="Gautier V."/>
            <person name="Ament-Velasquez S.L."/>
            <person name="Kruys A."/>
            <person name="Hutchinson M.I."/>
            <person name="Powell A.J."/>
            <person name="Barry K."/>
            <person name="Miller A.N."/>
            <person name="Grigoriev I.V."/>
            <person name="Debuchy R."/>
            <person name="Gladieux P."/>
            <person name="Hiltunen Thoren M."/>
            <person name="Johannesson H."/>
        </authorList>
    </citation>
    <scope>NUCLEOTIDE SEQUENCE [LARGE SCALE GENOMIC DNA]</scope>
    <source>
        <strain evidence="3">CBS 340.73</strain>
    </source>
</reference>
<evidence type="ECO:0000313" key="3">
    <source>
        <dbReference type="Proteomes" id="UP001303473"/>
    </source>
</evidence>
<dbReference type="PANTHER" id="PTHR43433:SF5">
    <property type="entry name" value="AB HYDROLASE-1 DOMAIN-CONTAINING PROTEIN"/>
    <property type="match status" value="1"/>
</dbReference>
<keyword evidence="3" id="KW-1185">Reference proteome</keyword>
<feature type="domain" description="AB hydrolase-1" evidence="1">
    <location>
        <begin position="79"/>
        <end position="352"/>
    </location>
</feature>
<gene>
    <name evidence="2" type="ORF">QBC46DRAFT_429368</name>
</gene>
<evidence type="ECO:0000259" key="1">
    <source>
        <dbReference type="Pfam" id="PF00561"/>
    </source>
</evidence>
<proteinExistence type="predicted"/>
<dbReference type="Gene3D" id="3.40.50.1820">
    <property type="entry name" value="alpha/beta hydrolase"/>
    <property type="match status" value="1"/>
</dbReference>
<dbReference type="PANTHER" id="PTHR43433">
    <property type="entry name" value="HYDROLASE, ALPHA/BETA FOLD FAMILY PROTEIN"/>
    <property type="match status" value="1"/>
</dbReference>
<name>A0AAN6RY05_9PEZI</name>
<dbReference type="InterPro" id="IPR050471">
    <property type="entry name" value="AB_hydrolase"/>
</dbReference>
<organism evidence="2 3">
    <name type="scientific">Diplogelasinospora grovesii</name>
    <dbReference type="NCBI Taxonomy" id="303347"/>
    <lineage>
        <taxon>Eukaryota</taxon>
        <taxon>Fungi</taxon>
        <taxon>Dikarya</taxon>
        <taxon>Ascomycota</taxon>
        <taxon>Pezizomycotina</taxon>
        <taxon>Sordariomycetes</taxon>
        <taxon>Sordariomycetidae</taxon>
        <taxon>Sordariales</taxon>
        <taxon>Diplogelasinosporaceae</taxon>
        <taxon>Diplogelasinospora</taxon>
    </lineage>
</organism>
<dbReference type="Proteomes" id="UP001303473">
    <property type="component" value="Unassembled WGS sequence"/>
</dbReference>
<dbReference type="InterPro" id="IPR029058">
    <property type="entry name" value="AB_hydrolase_fold"/>
</dbReference>
<dbReference type="AlphaFoldDB" id="A0AAN6RY05"/>
<dbReference type="EMBL" id="MU854034">
    <property type="protein sequence ID" value="KAK3934052.1"/>
    <property type="molecule type" value="Genomic_DNA"/>
</dbReference>
<comment type="caution">
    <text evidence="2">The sequence shown here is derived from an EMBL/GenBank/DDBJ whole genome shotgun (WGS) entry which is preliminary data.</text>
</comment>
<dbReference type="InterPro" id="IPR000073">
    <property type="entry name" value="AB_hydrolase_1"/>
</dbReference>
<dbReference type="PRINTS" id="PR00111">
    <property type="entry name" value="ABHYDROLASE"/>
</dbReference>
<evidence type="ECO:0000313" key="2">
    <source>
        <dbReference type="EMBL" id="KAK3934052.1"/>
    </source>
</evidence>